<dbReference type="InterPro" id="IPR029277">
    <property type="entry name" value="SVWC_dom"/>
</dbReference>
<evidence type="ECO:0000313" key="5">
    <source>
        <dbReference type="EMBL" id="SPP79881.1"/>
    </source>
</evidence>
<dbReference type="InterPro" id="IPR053308">
    <property type="entry name" value="Vago-like"/>
</dbReference>
<name>A0A3B0K4K2_DROGU</name>
<dbReference type="PANTHER" id="PTHR39957">
    <property type="entry name" value="AT09846P1-RELATED"/>
    <property type="match status" value="1"/>
</dbReference>
<comment type="subcellular location">
    <subcellularLocation>
        <location evidence="1">Secreted</location>
    </subcellularLocation>
</comment>
<dbReference type="SMART" id="SM01318">
    <property type="entry name" value="SVWC"/>
    <property type="match status" value="1"/>
</dbReference>
<evidence type="ECO:0000313" key="6">
    <source>
        <dbReference type="Proteomes" id="UP000268350"/>
    </source>
</evidence>
<protein>
    <recommendedName>
        <fullName evidence="4">Single domain-containing protein</fullName>
    </recommendedName>
</protein>
<feature type="chain" id="PRO_5017465411" description="Single domain-containing protein" evidence="3">
    <location>
        <begin position="21"/>
        <end position="108"/>
    </location>
</feature>
<evidence type="ECO:0000256" key="2">
    <source>
        <dbReference type="ARBA" id="ARBA00022525"/>
    </source>
</evidence>
<dbReference type="GO" id="GO:0005576">
    <property type="term" value="C:extracellular region"/>
    <property type="evidence" value="ECO:0007669"/>
    <property type="project" value="UniProtKB-SubCell"/>
</dbReference>
<keyword evidence="6" id="KW-1185">Reference proteome</keyword>
<organism evidence="5 6">
    <name type="scientific">Drosophila guanche</name>
    <name type="common">Fruit fly</name>
    <dbReference type="NCBI Taxonomy" id="7266"/>
    <lineage>
        <taxon>Eukaryota</taxon>
        <taxon>Metazoa</taxon>
        <taxon>Ecdysozoa</taxon>
        <taxon>Arthropoda</taxon>
        <taxon>Hexapoda</taxon>
        <taxon>Insecta</taxon>
        <taxon>Pterygota</taxon>
        <taxon>Neoptera</taxon>
        <taxon>Endopterygota</taxon>
        <taxon>Diptera</taxon>
        <taxon>Brachycera</taxon>
        <taxon>Muscomorpha</taxon>
        <taxon>Ephydroidea</taxon>
        <taxon>Drosophilidae</taxon>
        <taxon>Drosophila</taxon>
        <taxon>Sophophora</taxon>
    </lineage>
</organism>
<keyword evidence="2" id="KW-0964">Secreted</keyword>
<dbReference type="AlphaFoldDB" id="A0A3B0K4K2"/>
<dbReference type="OrthoDB" id="7901229at2759"/>
<dbReference type="Proteomes" id="UP000268350">
    <property type="component" value="Unassembled WGS sequence"/>
</dbReference>
<gene>
    <name evidence="5" type="ORF">DGUA_6G012800</name>
</gene>
<dbReference type="EMBL" id="OUUW01000004">
    <property type="protein sequence ID" value="SPP79881.1"/>
    <property type="molecule type" value="Genomic_DNA"/>
</dbReference>
<reference evidence="6" key="1">
    <citation type="submission" date="2018-01" db="EMBL/GenBank/DDBJ databases">
        <authorList>
            <person name="Alioto T."/>
            <person name="Alioto T."/>
        </authorList>
    </citation>
    <scope>NUCLEOTIDE SEQUENCE [LARGE SCALE GENOMIC DNA]</scope>
</reference>
<dbReference type="OMA" id="DSLPCTQ"/>
<dbReference type="PANTHER" id="PTHR39957:SF1">
    <property type="entry name" value="AT09846P1-RELATED"/>
    <property type="match status" value="1"/>
</dbReference>
<dbReference type="Pfam" id="PF15430">
    <property type="entry name" value="SVWC"/>
    <property type="match status" value="1"/>
</dbReference>
<feature type="domain" description="Single" evidence="4">
    <location>
        <begin position="36"/>
        <end position="107"/>
    </location>
</feature>
<proteinExistence type="predicted"/>
<feature type="signal peptide" evidence="3">
    <location>
        <begin position="1"/>
        <end position="20"/>
    </location>
</feature>
<evidence type="ECO:0000259" key="4">
    <source>
        <dbReference type="SMART" id="SM01318"/>
    </source>
</evidence>
<evidence type="ECO:0000256" key="3">
    <source>
        <dbReference type="SAM" id="SignalP"/>
    </source>
</evidence>
<keyword evidence="3" id="KW-0732">Signal</keyword>
<evidence type="ECO:0000256" key="1">
    <source>
        <dbReference type="ARBA" id="ARBA00004613"/>
    </source>
</evidence>
<sequence length="108" mass="11954">MLFSLKFAIFFGLMLGGVPAELSVNSYEDPAYPGRCVIDIPSSVVLLTAGQAFKLPNLDCTTIFCISDGWGTIFTCEKQEPPDDCRFSEPLNPDAFYPECCKRRVVCD</sequence>
<accession>A0A3B0K4K2</accession>